<feature type="compositionally biased region" description="Low complexity" evidence="1">
    <location>
        <begin position="451"/>
        <end position="471"/>
    </location>
</feature>
<dbReference type="AlphaFoldDB" id="A0A7S3ZNJ6"/>
<dbReference type="EMBL" id="HBIW01005318">
    <property type="protein sequence ID" value="CAE0688931.1"/>
    <property type="molecule type" value="Transcribed_RNA"/>
</dbReference>
<feature type="compositionally biased region" description="Low complexity" evidence="1">
    <location>
        <begin position="246"/>
        <end position="259"/>
    </location>
</feature>
<feature type="compositionally biased region" description="Low complexity" evidence="1">
    <location>
        <begin position="358"/>
        <end position="369"/>
    </location>
</feature>
<organism evidence="2">
    <name type="scientific">Pelagomonas calceolata</name>
    <dbReference type="NCBI Taxonomy" id="35677"/>
    <lineage>
        <taxon>Eukaryota</taxon>
        <taxon>Sar</taxon>
        <taxon>Stramenopiles</taxon>
        <taxon>Ochrophyta</taxon>
        <taxon>Pelagophyceae</taxon>
        <taxon>Pelagomonadales</taxon>
        <taxon>Pelagomonadaceae</taxon>
        <taxon>Pelagomonas</taxon>
    </lineage>
</organism>
<accession>A0A7S3ZNJ6</accession>
<name>A0A7S3ZNJ6_9STRA</name>
<feature type="compositionally biased region" description="Low complexity" evidence="1">
    <location>
        <begin position="415"/>
        <end position="435"/>
    </location>
</feature>
<feature type="region of interest" description="Disordered" evidence="1">
    <location>
        <begin position="241"/>
        <end position="394"/>
    </location>
</feature>
<gene>
    <name evidence="2" type="ORF">PCAL00307_LOCUS4365</name>
</gene>
<feature type="compositionally biased region" description="Pro residues" evidence="1">
    <location>
        <begin position="275"/>
        <end position="288"/>
    </location>
</feature>
<sequence length="500" mass="50315">MAAAVAPPPPQTETAPVAALWDELCAAPQPPPPRRVVICAATTRLVELARAALSDDVSTESATVGCCAVSAVEGAETWQVVGRPAVAADLVRPESAVGGALRAASHSAAVVVVDGGHAPAAAFQSWLTALDGAPTLVIAFGGSRLGALRRRCGDAGVALAALREAGDATMRATLREALMALLTGAASPASRYDGDEAFYAPGEAALDAPDGDDGVVEELAAPPTVIEDRDAWLQNLANRAGDHEAPATPTAAAAAAAPTRRSLSDLVAEQDKRAPPPPAPAPAGPPPSILGVPAGPAPSILGNSTKEDGWAASEPAPPATIDKLKATLAAEVAKADESTKMATEDAPQDGMAAHDKAAAAAVAAMAAGRAPPPPPPQESSGDASEPRAADVTCKPCKSPLLEGVADDNNEEDAAEAYAKAKAKGDAASEAANAANKAKKALEDKPKPLTGAAAKAAYRAAIEARQKAAQAQKPDKKKKEKKEDLSALLSEGLNVSGKKKK</sequence>
<feature type="compositionally biased region" description="Basic and acidic residues" evidence="1">
    <location>
        <begin position="333"/>
        <end position="343"/>
    </location>
</feature>
<proteinExistence type="predicted"/>
<reference evidence="2" key="1">
    <citation type="submission" date="2021-01" db="EMBL/GenBank/DDBJ databases">
        <authorList>
            <person name="Corre E."/>
            <person name="Pelletier E."/>
            <person name="Niang G."/>
            <person name="Scheremetjew M."/>
            <person name="Finn R."/>
            <person name="Kale V."/>
            <person name="Holt S."/>
            <person name="Cochrane G."/>
            <person name="Meng A."/>
            <person name="Brown T."/>
            <person name="Cohen L."/>
        </authorList>
    </citation>
    <scope>NUCLEOTIDE SEQUENCE</scope>
    <source>
        <strain evidence="2">CCMP1756</strain>
    </source>
</reference>
<evidence type="ECO:0000256" key="1">
    <source>
        <dbReference type="SAM" id="MobiDB-lite"/>
    </source>
</evidence>
<feature type="region of interest" description="Disordered" evidence="1">
    <location>
        <begin position="415"/>
        <end position="500"/>
    </location>
</feature>
<protein>
    <submittedName>
        <fullName evidence="2">Uncharacterized protein</fullName>
    </submittedName>
</protein>
<evidence type="ECO:0000313" key="2">
    <source>
        <dbReference type="EMBL" id="CAE0688931.1"/>
    </source>
</evidence>